<evidence type="ECO:0000313" key="2">
    <source>
        <dbReference type="Proteomes" id="UP001162131"/>
    </source>
</evidence>
<dbReference type="AlphaFoldDB" id="A0AAU9J907"/>
<protein>
    <submittedName>
        <fullName evidence="1">Uncharacterized protein</fullName>
    </submittedName>
</protein>
<gene>
    <name evidence="1" type="ORF">BSTOLATCC_MIC25297</name>
</gene>
<dbReference type="Proteomes" id="UP001162131">
    <property type="component" value="Unassembled WGS sequence"/>
</dbReference>
<comment type="caution">
    <text evidence="1">The sequence shown here is derived from an EMBL/GenBank/DDBJ whole genome shotgun (WGS) entry which is preliminary data.</text>
</comment>
<accession>A0AAU9J907</accession>
<dbReference type="EMBL" id="CAJZBQ010000024">
    <property type="protein sequence ID" value="CAG9320058.1"/>
    <property type="molecule type" value="Genomic_DNA"/>
</dbReference>
<proteinExistence type="predicted"/>
<name>A0AAU9J907_9CILI</name>
<keyword evidence="2" id="KW-1185">Reference proteome</keyword>
<evidence type="ECO:0000313" key="1">
    <source>
        <dbReference type="EMBL" id="CAG9320058.1"/>
    </source>
</evidence>
<organism evidence="1 2">
    <name type="scientific">Blepharisma stoltei</name>
    <dbReference type="NCBI Taxonomy" id="1481888"/>
    <lineage>
        <taxon>Eukaryota</taxon>
        <taxon>Sar</taxon>
        <taxon>Alveolata</taxon>
        <taxon>Ciliophora</taxon>
        <taxon>Postciliodesmatophora</taxon>
        <taxon>Heterotrichea</taxon>
        <taxon>Heterotrichida</taxon>
        <taxon>Blepharismidae</taxon>
        <taxon>Blepharisma</taxon>
    </lineage>
</organism>
<reference evidence="1" key="1">
    <citation type="submission" date="2021-09" db="EMBL/GenBank/DDBJ databases">
        <authorList>
            <consortium name="AG Swart"/>
            <person name="Singh M."/>
            <person name="Singh A."/>
            <person name="Seah K."/>
            <person name="Emmerich C."/>
        </authorList>
    </citation>
    <scope>NUCLEOTIDE SEQUENCE</scope>
    <source>
        <strain evidence="1">ATCC30299</strain>
    </source>
</reference>
<sequence length="189" mass="21994">MAKIEDHVINDFILKSISTPPKKRFFNAVTWNDDFLTLNPNKVNQTLQDKWEKESPESPFRGKLKLNIESYKRTFTPNSDRGPSSSSTKKLYSLIAKKAKIPIKAAEISKRELGMINNKYKSVAKLVKNYQKLGVDKSKLMHLKMINLLRDDFQQSRKEMNDKCVITMPISLQTVKQQIRFGTYKFKDF</sequence>